<organism evidence="2">
    <name type="scientific">Rhizophora mucronata</name>
    <name type="common">Asiatic mangrove</name>
    <dbReference type="NCBI Taxonomy" id="61149"/>
    <lineage>
        <taxon>Eukaryota</taxon>
        <taxon>Viridiplantae</taxon>
        <taxon>Streptophyta</taxon>
        <taxon>Embryophyta</taxon>
        <taxon>Tracheophyta</taxon>
        <taxon>Spermatophyta</taxon>
        <taxon>Magnoliopsida</taxon>
        <taxon>eudicotyledons</taxon>
        <taxon>Gunneridae</taxon>
        <taxon>Pentapetalae</taxon>
        <taxon>rosids</taxon>
        <taxon>fabids</taxon>
        <taxon>Malpighiales</taxon>
        <taxon>Rhizophoraceae</taxon>
        <taxon>Rhizophora</taxon>
    </lineage>
</organism>
<protein>
    <submittedName>
        <fullName evidence="2">Uncharacterized protein</fullName>
    </submittedName>
</protein>
<proteinExistence type="predicted"/>
<dbReference type="EMBL" id="GGEC01065964">
    <property type="protein sequence ID" value="MBX46448.1"/>
    <property type="molecule type" value="Transcribed_RNA"/>
</dbReference>
<name>A0A2P2NVA9_RHIMU</name>
<dbReference type="AlphaFoldDB" id="A0A2P2NVA9"/>
<feature type="region of interest" description="Disordered" evidence="1">
    <location>
        <begin position="1"/>
        <end position="20"/>
    </location>
</feature>
<reference evidence="2" key="1">
    <citation type="submission" date="2018-02" db="EMBL/GenBank/DDBJ databases">
        <title>Rhizophora mucronata_Transcriptome.</title>
        <authorList>
            <person name="Meera S.P."/>
            <person name="Sreeshan A."/>
            <person name="Augustine A."/>
        </authorList>
    </citation>
    <scope>NUCLEOTIDE SEQUENCE</scope>
    <source>
        <tissue evidence="2">Leaf</tissue>
    </source>
</reference>
<evidence type="ECO:0000256" key="1">
    <source>
        <dbReference type="SAM" id="MobiDB-lite"/>
    </source>
</evidence>
<accession>A0A2P2NVA9</accession>
<evidence type="ECO:0000313" key="2">
    <source>
        <dbReference type="EMBL" id="MBX46448.1"/>
    </source>
</evidence>
<sequence length="20" mass="2248">MADNGDRPVGFIHSREFAMP</sequence>